<accession>A0A154PD60</accession>
<dbReference type="EMBL" id="KQ434874">
    <property type="protein sequence ID" value="KZC09737.1"/>
    <property type="molecule type" value="Genomic_DNA"/>
</dbReference>
<organism evidence="1 2">
    <name type="scientific">Dufourea novaeangliae</name>
    <name type="common">Sweat bee</name>
    <dbReference type="NCBI Taxonomy" id="178035"/>
    <lineage>
        <taxon>Eukaryota</taxon>
        <taxon>Metazoa</taxon>
        <taxon>Ecdysozoa</taxon>
        <taxon>Arthropoda</taxon>
        <taxon>Hexapoda</taxon>
        <taxon>Insecta</taxon>
        <taxon>Pterygota</taxon>
        <taxon>Neoptera</taxon>
        <taxon>Endopterygota</taxon>
        <taxon>Hymenoptera</taxon>
        <taxon>Apocrita</taxon>
        <taxon>Aculeata</taxon>
        <taxon>Apoidea</taxon>
        <taxon>Anthophila</taxon>
        <taxon>Halictidae</taxon>
        <taxon>Rophitinae</taxon>
        <taxon>Dufourea</taxon>
    </lineage>
</organism>
<gene>
    <name evidence="1" type="ORF">WN55_00872</name>
</gene>
<proteinExistence type="predicted"/>
<dbReference type="AlphaFoldDB" id="A0A154PD60"/>
<name>A0A154PD60_DUFNO</name>
<evidence type="ECO:0000313" key="1">
    <source>
        <dbReference type="EMBL" id="KZC09737.1"/>
    </source>
</evidence>
<protein>
    <submittedName>
        <fullName evidence="1">Uncharacterized protein</fullName>
    </submittedName>
</protein>
<evidence type="ECO:0000313" key="2">
    <source>
        <dbReference type="Proteomes" id="UP000076502"/>
    </source>
</evidence>
<keyword evidence="2" id="KW-1185">Reference proteome</keyword>
<reference evidence="1 2" key="1">
    <citation type="submission" date="2015-07" db="EMBL/GenBank/DDBJ databases">
        <title>The genome of Dufourea novaeangliae.</title>
        <authorList>
            <person name="Pan H."/>
            <person name="Kapheim K."/>
        </authorList>
    </citation>
    <scope>NUCLEOTIDE SEQUENCE [LARGE SCALE GENOMIC DNA]</scope>
    <source>
        <strain evidence="1">0120121106</strain>
        <tissue evidence="1">Whole body</tissue>
    </source>
</reference>
<sequence>MLEDASRRGESPIKIASKVADFTVEVLKRVGVVFTREDILEEEKDLQDTHCARLALRRARGRKRSVETPEVARQRAATAAVPLFGERDWDCWAVFEVEETEILTSSILADGCEDNYRAKVSSVFMENYEVAGGYEFGLKVDVCLIHAGSRNVA</sequence>
<dbReference type="Proteomes" id="UP000076502">
    <property type="component" value="Unassembled WGS sequence"/>
</dbReference>